<keyword evidence="1" id="KW-0812">Transmembrane</keyword>
<reference evidence="2" key="1">
    <citation type="journal article" date="2021" name="Front. Plant Sci.">
        <title>Chromosome-Scale Genome Assembly for Chinese Sour Jujube and Insights Into Its Genome Evolution and Domestication Signature.</title>
        <authorList>
            <person name="Shen L.-Y."/>
            <person name="Luo H."/>
            <person name="Wang X.-L."/>
            <person name="Wang X.-M."/>
            <person name="Qiu X.-J."/>
            <person name="Liu H."/>
            <person name="Zhou S.-S."/>
            <person name="Jia K.-H."/>
            <person name="Nie S."/>
            <person name="Bao Y.-T."/>
            <person name="Zhang R.-G."/>
            <person name="Yun Q.-Z."/>
            <person name="Chai Y.-H."/>
            <person name="Lu J.-Y."/>
            <person name="Li Y."/>
            <person name="Zhao S.-W."/>
            <person name="Mao J.-F."/>
            <person name="Jia S.-G."/>
            <person name="Mao Y.-M."/>
        </authorList>
    </citation>
    <scope>NUCLEOTIDE SEQUENCE</scope>
    <source>
        <strain evidence="2">AT0</strain>
        <tissue evidence="2">Leaf</tissue>
    </source>
</reference>
<dbReference type="GO" id="GO:0005886">
    <property type="term" value="C:plasma membrane"/>
    <property type="evidence" value="ECO:0007669"/>
    <property type="project" value="TreeGrafter"/>
</dbReference>
<dbReference type="InterPro" id="IPR051143">
    <property type="entry name" value="TrkH_K-transport"/>
</dbReference>
<dbReference type="EMBL" id="JAEACU010000001">
    <property type="protein sequence ID" value="KAH7544759.1"/>
    <property type="molecule type" value="Genomic_DNA"/>
</dbReference>
<proteinExistence type="predicted"/>
<dbReference type="GO" id="GO:0015081">
    <property type="term" value="F:sodium ion transmembrane transporter activity"/>
    <property type="evidence" value="ECO:0007669"/>
    <property type="project" value="TreeGrafter"/>
</dbReference>
<feature type="transmembrane region" description="Helical" evidence="1">
    <location>
        <begin position="97"/>
        <end position="117"/>
    </location>
</feature>
<keyword evidence="1" id="KW-1133">Transmembrane helix</keyword>
<evidence type="ECO:0000313" key="3">
    <source>
        <dbReference type="Proteomes" id="UP000813462"/>
    </source>
</evidence>
<feature type="transmembrane region" description="Helical" evidence="1">
    <location>
        <begin position="137"/>
        <end position="163"/>
    </location>
</feature>
<protein>
    <submittedName>
        <fullName evidence="2">Uncharacterized protein</fullName>
    </submittedName>
</protein>
<feature type="transmembrane region" description="Helical" evidence="1">
    <location>
        <begin position="20"/>
        <end position="42"/>
    </location>
</feature>
<comment type="caution">
    <text evidence="2">The sequence shown here is derived from an EMBL/GenBank/DDBJ whole genome shotgun (WGS) entry which is preliminary data.</text>
</comment>
<gene>
    <name evidence="2" type="ORF">FEM48_Zijuj01G0020300</name>
</gene>
<keyword evidence="1" id="KW-0472">Membrane</keyword>
<accession>A0A978VYH5</accession>
<feature type="transmembrane region" description="Helical" evidence="1">
    <location>
        <begin position="195"/>
        <end position="213"/>
    </location>
</feature>
<organism evidence="2 3">
    <name type="scientific">Ziziphus jujuba var. spinosa</name>
    <dbReference type="NCBI Taxonomy" id="714518"/>
    <lineage>
        <taxon>Eukaryota</taxon>
        <taxon>Viridiplantae</taxon>
        <taxon>Streptophyta</taxon>
        <taxon>Embryophyta</taxon>
        <taxon>Tracheophyta</taxon>
        <taxon>Spermatophyta</taxon>
        <taxon>Magnoliopsida</taxon>
        <taxon>eudicotyledons</taxon>
        <taxon>Gunneridae</taxon>
        <taxon>Pentapetalae</taxon>
        <taxon>rosids</taxon>
        <taxon>fabids</taxon>
        <taxon>Rosales</taxon>
        <taxon>Rhamnaceae</taxon>
        <taxon>Paliureae</taxon>
        <taxon>Ziziphus</taxon>
    </lineage>
</organism>
<dbReference type="Proteomes" id="UP000813462">
    <property type="component" value="Unassembled WGS sequence"/>
</dbReference>
<dbReference type="PANTHER" id="PTHR31064:SF30">
    <property type="entry name" value="HIGH-AFFINITY POTASSIUM TRANSPORT PROTEIN-RELATED"/>
    <property type="match status" value="1"/>
</dbReference>
<name>A0A978VYH5_ZIZJJ</name>
<sequence length="214" mass="23955">MSSTMGSSMGTVEVEVFSNTQLVIMTILMIIGGEVFVSMLGLQLSRFKLTKSSGGIVEAADLSSTNAVDHPIDIQIQNDNKYSMPIDSISKYNSIKCLGYVVLGYLLVVHKLGYILVTIFMPTNENMIVFKKNSRLLLILIPQILLVTVFGFMLLQFLLFCALKWNFEIMDGLNPYKKFMASLFEITNVRCTGELVFDFSTITLAILVLFIVMM</sequence>
<dbReference type="PANTHER" id="PTHR31064">
    <property type="entry name" value="POTASSIUM TRANSPORT PROTEIN DDB_G0292412-RELATED"/>
    <property type="match status" value="1"/>
</dbReference>
<evidence type="ECO:0000256" key="1">
    <source>
        <dbReference type="SAM" id="Phobius"/>
    </source>
</evidence>
<dbReference type="AlphaFoldDB" id="A0A978VYH5"/>
<evidence type="ECO:0000313" key="2">
    <source>
        <dbReference type="EMBL" id="KAH7544759.1"/>
    </source>
</evidence>